<name>A0A643FCS4_IDEDE</name>
<dbReference type="Proteomes" id="UP000430120">
    <property type="component" value="Unassembled WGS sequence"/>
</dbReference>
<dbReference type="NCBIfam" id="NF003818">
    <property type="entry name" value="PRK05409.1"/>
    <property type="match status" value="1"/>
</dbReference>
<dbReference type="Gene3D" id="3.20.20.150">
    <property type="entry name" value="Divalent-metal-dependent TIM barrel enzymes"/>
    <property type="match status" value="1"/>
</dbReference>
<organism evidence="1 2">
    <name type="scientific">Ideonella dechloratans</name>
    <dbReference type="NCBI Taxonomy" id="36863"/>
    <lineage>
        <taxon>Bacteria</taxon>
        <taxon>Pseudomonadati</taxon>
        <taxon>Pseudomonadota</taxon>
        <taxon>Betaproteobacteria</taxon>
        <taxon>Burkholderiales</taxon>
        <taxon>Sphaerotilaceae</taxon>
        <taxon>Ideonella</taxon>
    </lineage>
</organism>
<sequence length="295" mass="31745">MRATVASPSIGIGWRAPHARDLLQRRPALGFIEVHSENFFALGGEARAALRAAAEHHPLSLHGVGLGLGSASGLDPWHLDRLAELVADFRPRHVSDHAAFTHGPGTDAGWAHAGDLLPIGLNPASLALMARHVDQVQQRLGRVLAVENISACLWRDDDEIAEPAFFNALTRMTGCRLLLDLNNLVVNALNRGAADPVAQACAWVDAIDAHSVDEIHLAGHDASGPLVVDDHGSAVSESVWAVYRHALHRLGPVPTLIEWDTALPDFDTLLQEADRVATCRPQPWSSPWTPLPQAA</sequence>
<dbReference type="PANTHER" id="PTHR42194">
    <property type="entry name" value="UPF0276 PROTEIN HI_1600"/>
    <property type="match status" value="1"/>
</dbReference>
<dbReference type="Pfam" id="PF05114">
    <property type="entry name" value="MbnB_TglH_ChrH"/>
    <property type="match status" value="1"/>
</dbReference>
<reference evidence="1 2" key="1">
    <citation type="submission" date="2019-09" db="EMBL/GenBank/DDBJ databases">
        <title>Draft genome sequences of 48 bacterial type strains from the CCUG.</title>
        <authorList>
            <person name="Tunovic T."/>
            <person name="Pineiro-Iglesias B."/>
            <person name="Unosson C."/>
            <person name="Inganas E."/>
            <person name="Ohlen M."/>
            <person name="Cardew S."/>
            <person name="Jensie-Markopoulos S."/>
            <person name="Salva-Serra F."/>
            <person name="Jaen-Luchoro D."/>
            <person name="Karlsson R."/>
            <person name="Svensson-Stadler L."/>
            <person name="Chun J."/>
            <person name="Moore E."/>
        </authorList>
    </citation>
    <scope>NUCLEOTIDE SEQUENCE [LARGE SCALE GENOMIC DNA]</scope>
    <source>
        <strain evidence="1 2">CCUG 30977</strain>
    </source>
</reference>
<accession>A0A643FCS4</accession>
<dbReference type="EMBL" id="VZPB01000015">
    <property type="protein sequence ID" value="KAB0583310.1"/>
    <property type="molecule type" value="Genomic_DNA"/>
</dbReference>
<gene>
    <name evidence="1" type="ORF">F7Q92_08305</name>
</gene>
<protein>
    <submittedName>
        <fullName evidence="1">DUF692 domain-containing protein</fullName>
    </submittedName>
</protein>
<dbReference type="InterPro" id="IPR007801">
    <property type="entry name" value="MbnB/TglH/ChrH"/>
</dbReference>
<proteinExistence type="predicted"/>
<comment type="caution">
    <text evidence="1">The sequence shown here is derived from an EMBL/GenBank/DDBJ whole genome shotgun (WGS) entry which is preliminary data.</text>
</comment>
<dbReference type="AlphaFoldDB" id="A0A643FCS4"/>
<dbReference type="PANTHER" id="PTHR42194:SF1">
    <property type="entry name" value="UPF0276 PROTEIN HI_1600"/>
    <property type="match status" value="1"/>
</dbReference>
<evidence type="ECO:0000313" key="2">
    <source>
        <dbReference type="Proteomes" id="UP000430120"/>
    </source>
</evidence>
<evidence type="ECO:0000313" key="1">
    <source>
        <dbReference type="EMBL" id="KAB0583310.1"/>
    </source>
</evidence>
<dbReference type="OrthoDB" id="9763101at2"/>
<keyword evidence="2" id="KW-1185">Reference proteome</keyword>